<evidence type="ECO:0000259" key="10">
    <source>
        <dbReference type="PROSITE" id="PS50808"/>
    </source>
</evidence>
<evidence type="ECO:0000256" key="3">
    <source>
        <dbReference type="ARBA" id="ARBA00022771"/>
    </source>
</evidence>
<sequence>MAEVSVLGRRKSTVWKHFDYCKESDTSVCTIHMPTTEDPSKICGKTLKGNFPTNLKKHLKKMHPAVLKEIEEAEKVSKENRKDTSSGKQRKAQLTLETSLEHHNRYTESSIQYKAITTKLAIFVGSTNVGALSLVENQEFRDLLLALDKRYQVPSRKKISKEIDAVCTRPEKSIFVWTSGPSLG</sequence>
<feature type="domain" description="BED-type" evidence="10">
    <location>
        <begin position="9"/>
        <end position="70"/>
    </location>
</feature>
<evidence type="ECO:0000256" key="1">
    <source>
        <dbReference type="ARBA" id="ARBA00004123"/>
    </source>
</evidence>
<dbReference type="PROSITE" id="PS50808">
    <property type="entry name" value="ZF_BED"/>
    <property type="match status" value="1"/>
</dbReference>
<reference evidence="11" key="1">
    <citation type="submission" date="2017-05" db="UniProtKB">
        <authorList>
            <consortium name="EnsemblMetazoa"/>
        </authorList>
    </citation>
    <scope>IDENTIFICATION</scope>
</reference>
<dbReference type="PANTHER" id="PTHR46481:SF10">
    <property type="entry name" value="ZINC FINGER BED DOMAIN-CONTAINING PROTEIN 39"/>
    <property type="match status" value="1"/>
</dbReference>
<proteinExistence type="predicted"/>
<evidence type="ECO:0000256" key="9">
    <source>
        <dbReference type="SAM" id="MobiDB-lite"/>
    </source>
</evidence>
<dbReference type="AlphaFoldDB" id="A0A1X7UYS7"/>
<dbReference type="InterPro" id="IPR052035">
    <property type="entry name" value="ZnF_BED_domain_contain"/>
</dbReference>
<keyword evidence="3 8" id="KW-0863">Zinc-finger</keyword>
<keyword evidence="2" id="KW-0479">Metal-binding</keyword>
<accession>A0A1X7UYS7</accession>
<organism evidence="11">
    <name type="scientific">Amphimedon queenslandica</name>
    <name type="common">Sponge</name>
    <dbReference type="NCBI Taxonomy" id="400682"/>
    <lineage>
        <taxon>Eukaryota</taxon>
        <taxon>Metazoa</taxon>
        <taxon>Porifera</taxon>
        <taxon>Demospongiae</taxon>
        <taxon>Heteroscleromorpha</taxon>
        <taxon>Haplosclerida</taxon>
        <taxon>Niphatidae</taxon>
        <taxon>Amphimedon</taxon>
    </lineage>
</organism>
<feature type="region of interest" description="Disordered" evidence="9">
    <location>
        <begin position="73"/>
        <end position="94"/>
    </location>
</feature>
<dbReference type="GO" id="GO:0003677">
    <property type="term" value="F:DNA binding"/>
    <property type="evidence" value="ECO:0007669"/>
    <property type="project" value="InterPro"/>
</dbReference>
<dbReference type="InParanoid" id="A0A1X7UYS7"/>
<dbReference type="EnsemblMetazoa" id="Aqu2.1.32512_001">
    <property type="protein sequence ID" value="Aqu2.1.32512_001"/>
    <property type="gene ID" value="Aqu2.1.32512"/>
</dbReference>
<dbReference type="PANTHER" id="PTHR46481">
    <property type="entry name" value="ZINC FINGER BED DOMAIN-CONTAINING PROTEIN 4"/>
    <property type="match status" value="1"/>
</dbReference>
<dbReference type="OMA" id="DYCKESD"/>
<feature type="compositionally biased region" description="Basic and acidic residues" evidence="9">
    <location>
        <begin position="73"/>
        <end position="85"/>
    </location>
</feature>
<evidence type="ECO:0000256" key="2">
    <source>
        <dbReference type="ARBA" id="ARBA00022723"/>
    </source>
</evidence>
<name>A0A1X7UYS7_AMPQE</name>
<keyword evidence="5" id="KW-0805">Transcription regulation</keyword>
<evidence type="ECO:0000256" key="8">
    <source>
        <dbReference type="PROSITE-ProRule" id="PRU00027"/>
    </source>
</evidence>
<keyword evidence="6" id="KW-0804">Transcription</keyword>
<evidence type="ECO:0000256" key="6">
    <source>
        <dbReference type="ARBA" id="ARBA00023163"/>
    </source>
</evidence>
<dbReference type="GO" id="GO:0005634">
    <property type="term" value="C:nucleus"/>
    <property type="evidence" value="ECO:0007669"/>
    <property type="project" value="UniProtKB-SubCell"/>
</dbReference>
<dbReference type="GO" id="GO:0008270">
    <property type="term" value="F:zinc ion binding"/>
    <property type="evidence" value="ECO:0007669"/>
    <property type="project" value="UniProtKB-KW"/>
</dbReference>
<evidence type="ECO:0000256" key="7">
    <source>
        <dbReference type="ARBA" id="ARBA00023242"/>
    </source>
</evidence>
<dbReference type="OrthoDB" id="10057873at2759"/>
<keyword evidence="7" id="KW-0539">Nucleus</keyword>
<dbReference type="eggNOG" id="ENOG502SERV">
    <property type="taxonomic scope" value="Eukaryota"/>
</dbReference>
<keyword evidence="4" id="KW-0862">Zinc</keyword>
<dbReference type="InterPro" id="IPR003656">
    <property type="entry name" value="Znf_BED"/>
</dbReference>
<comment type="subcellular location">
    <subcellularLocation>
        <location evidence="1">Nucleus</location>
    </subcellularLocation>
</comment>
<evidence type="ECO:0000256" key="4">
    <source>
        <dbReference type="ARBA" id="ARBA00022833"/>
    </source>
</evidence>
<evidence type="ECO:0000256" key="5">
    <source>
        <dbReference type="ARBA" id="ARBA00023015"/>
    </source>
</evidence>
<evidence type="ECO:0000313" key="11">
    <source>
        <dbReference type="EnsemblMetazoa" id="Aqu2.1.32512_001"/>
    </source>
</evidence>
<protein>
    <recommendedName>
        <fullName evidence="10">BED-type domain-containing protein</fullName>
    </recommendedName>
</protein>
<dbReference type="SMART" id="SM00614">
    <property type="entry name" value="ZnF_BED"/>
    <property type="match status" value="1"/>
</dbReference>